<comment type="function">
    <text evidence="5 7">Central component in molecular interactions underlying sperm crawling. Forms an extensive filament system that extends from sperm villipoda, along the leading edge of the pseudopod.</text>
</comment>
<dbReference type="PANTHER" id="PTHR22920">
    <property type="entry name" value="MAJOR SPERM PROTEIN"/>
    <property type="match status" value="1"/>
</dbReference>
<evidence type="ECO:0000256" key="3">
    <source>
        <dbReference type="ARBA" id="ARBA00023212"/>
    </source>
</evidence>
<dbReference type="InParanoid" id="Q9U2W1"/>
<evidence type="ECO:0000256" key="5">
    <source>
        <dbReference type="ARBA" id="ARBA00037744"/>
    </source>
</evidence>
<dbReference type="GO" id="GO:0031143">
    <property type="term" value="C:pseudopodium"/>
    <property type="evidence" value="ECO:0007669"/>
    <property type="project" value="UniProtKB-SubCell"/>
</dbReference>
<organism evidence="10 11">
    <name type="scientific">Caenorhabditis elegans</name>
    <dbReference type="NCBI Taxonomy" id="6239"/>
    <lineage>
        <taxon>Eukaryota</taxon>
        <taxon>Metazoa</taxon>
        <taxon>Ecdysozoa</taxon>
        <taxon>Nematoda</taxon>
        <taxon>Chromadorea</taxon>
        <taxon>Rhabditida</taxon>
        <taxon>Rhabditina</taxon>
        <taxon>Rhabditomorpha</taxon>
        <taxon>Rhabditoidea</taxon>
        <taxon>Rhabditidae</taxon>
        <taxon>Peloderinae</taxon>
        <taxon>Caenorhabditis</taxon>
    </lineage>
</organism>
<dbReference type="FunCoup" id="Q9U2W1">
    <property type="interactions" value="3"/>
</dbReference>
<evidence type="ECO:0000256" key="2">
    <source>
        <dbReference type="ARBA" id="ARBA00022490"/>
    </source>
</evidence>
<dbReference type="PaxDb" id="6239-Y116A8A.2"/>
<evidence type="ECO:0000313" key="11">
    <source>
        <dbReference type="Proteomes" id="UP000001940"/>
    </source>
</evidence>
<dbReference type="AGR" id="WB:WBGene00013773"/>
<dbReference type="Bgee" id="WBGene00013773">
    <property type="expression patterns" value="Expressed in adult organism and 1 other cell type or tissue"/>
</dbReference>
<keyword evidence="11" id="KW-1185">Reference proteome</keyword>
<keyword evidence="3 7" id="KW-0206">Cytoskeleton</keyword>
<dbReference type="eggNOG" id="ENOG502RXF6">
    <property type="taxonomic scope" value="Eukaryota"/>
</dbReference>
<feature type="domain" description="MSP" evidence="9">
    <location>
        <begin position="51"/>
        <end position="168"/>
    </location>
</feature>
<dbReference type="GO" id="GO:0005856">
    <property type="term" value="C:cytoskeleton"/>
    <property type="evidence" value="ECO:0007669"/>
    <property type="project" value="UniProtKB-SubCell"/>
</dbReference>
<dbReference type="HOGENOM" id="CLU_120664_0_1_1"/>
<dbReference type="SMR" id="Q9U2W1"/>
<dbReference type="Proteomes" id="UP000001940">
    <property type="component" value="Chromosome IV"/>
</dbReference>
<dbReference type="InterPro" id="IPR008962">
    <property type="entry name" value="PapD-like_sf"/>
</dbReference>
<gene>
    <name evidence="10" type="ORF">CELE_Y116A8A.2</name>
    <name evidence="10 12" type="ORF">Y116A8A.2</name>
</gene>
<dbReference type="SUPFAM" id="SSF49354">
    <property type="entry name" value="PapD-like"/>
    <property type="match status" value="1"/>
</dbReference>
<dbReference type="PhylomeDB" id="Q9U2W1"/>
<comment type="subcellular location">
    <subcellularLocation>
        <location evidence="6">Cell projection</location>
        <location evidence="6">Pseudopodium</location>
    </subcellularLocation>
    <subcellularLocation>
        <location evidence="1">Cytoplasm</location>
        <location evidence="1">Cytoskeleton</location>
    </subcellularLocation>
</comment>
<evidence type="ECO:0000256" key="7">
    <source>
        <dbReference type="RuleBase" id="RU003425"/>
    </source>
</evidence>
<evidence type="ECO:0000259" key="9">
    <source>
        <dbReference type="PROSITE" id="PS50202"/>
    </source>
</evidence>
<dbReference type="WormBase" id="Y116A8A.2">
    <property type="protein sequence ID" value="CE23306"/>
    <property type="gene ID" value="WBGene00013773"/>
</dbReference>
<keyword evidence="8" id="KW-0732">Signal</keyword>
<dbReference type="AlphaFoldDB" id="Q9U2W1"/>
<accession>Q9U2W1</accession>
<dbReference type="InterPro" id="IPR013783">
    <property type="entry name" value="Ig-like_fold"/>
</dbReference>
<dbReference type="PROSITE" id="PS50202">
    <property type="entry name" value="MSP"/>
    <property type="match status" value="1"/>
</dbReference>
<evidence type="ECO:0000313" key="12">
    <source>
        <dbReference type="WormBase" id="Y116A8A.2"/>
    </source>
</evidence>
<dbReference type="PIR" id="T31484">
    <property type="entry name" value="T31484"/>
</dbReference>
<name>Q9U2W1_CAEEL</name>
<sequence length="169" mass="19863">MNNFLSICLRLLLFDFHDLFSTTNSDSLSAPHFPPIKRNTIPEYQSVPPGAVITEPAKKIIFNAPFDSMHTYQVKVINLSDRTIAYNIRTLNMKRFSIYPPCGILKKTQNMFFNITFAPFNYTTENTKNDRITVKWINTPNNEDDEYFREWFHGDGMVNQHHIYIQYNI</sequence>
<dbReference type="Gene3D" id="2.60.40.10">
    <property type="entry name" value="Immunoglobulins"/>
    <property type="match status" value="1"/>
</dbReference>
<dbReference type="KEGG" id="cel:CELE_Y116A8A.2"/>
<dbReference type="EMBL" id="BX284604">
    <property type="protein sequence ID" value="CAB55164.1"/>
    <property type="molecule type" value="Genomic_DNA"/>
</dbReference>
<dbReference type="UCSC" id="Y116A8A.2">
    <property type="organism name" value="c. elegans"/>
</dbReference>
<dbReference type="PANTHER" id="PTHR22920:SF7">
    <property type="entry name" value="MSP DOMAIN-CONTAINING PROTEIN-RELATED"/>
    <property type="match status" value="1"/>
</dbReference>
<protein>
    <recommendedName>
        <fullName evidence="7">Major sperm protein</fullName>
    </recommendedName>
</protein>
<dbReference type="InterPro" id="IPR000535">
    <property type="entry name" value="MSP_dom"/>
</dbReference>
<dbReference type="InterPro" id="IPR051155">
    <property type="entry name" value="Nematode_MSP"/>
</dbReference>
<reference evidence="10 11" key="1">
    <citation type="journal article" date="1998" name="Science">
        <title>Genome sequence of the nematode C. elegans: a platform for investigating biology.</title>
        <authorList>
            <consortium name="The C. elegans sequencing consortium"/>
            <person name="Sulson J.E."/>
            <person name="Waterston R."/>
        </authorList>
    </citation>
    <scope>NUCLEOTIDE SEQUENCE [LARGE SCALE GENOMIC DNA]</scope>
    <source>
        <strain evidence="10 11">Bristol N2</strain>
    </source>
</reference>
<dbReference type="RefSeq" id="NP_502992.1">
    <property type="nucleotide sequence ID" value="NM_070591.1"/>
</dbReference>
<evidence type="ECO:0000256" key="8">
    <source>
        <dbReference type="SAM" id="SignalP"/>
    </source>
</evidence>
<dbReference type="GeneID" id="190983"/>
<keyword evidence="2" id="KW-0963">Cytoplasm</keyword>
<dbReference type="CTD" id="190983"/>
<proteinExistence type="predicted"/>
<feature type="signal peptide" evidence="8">
    <location>
        <begin position="1"/>
        <end position="25"/>
    </location>
</feature>
<evidence type="ECO:0000256" key="6">
    <source>
        <dbReference type="ARBA" id="ARBA00037818"/>
    </source>
</evidence>
<evidence type="ECO:0000256" key="1">
    <source>
        <dbReference type="ARBA" id="ARBA00004245"/>
    </source>
</evidence>
<feature type="chain" id="PRO_5004334984" description="Major sperm protein" evidence="8">
    <location>
        <begin position="26"/>
        <end position="169"/>
    </location>
</feature>
<dbReference type="Pfam" id="PF00635">
    <property type="entry name" value="Motile_Sperm"/>
    <property type="match status" value="1"/>
</dbReference>
<dbReference type="OrthoDB" id="5918453at2759"/>
<keyword evidence="4" id="KW-0966">Cell projection</keyword>
<evidence type="ECO:0000256" key="4">
    <source>
        <dbReference type="ARBA" id="ARBA00023273"/>
    </source>
</evidence>
<evidence type="ECO:0000313" key="10">
    <source>
        <dbReference type="EMBL" id="CAB55164.1"/>
    </source>
</evidence>